<gene>
    <name evidence="1" type="ORF">J1N35_021844</name>
</gene>
<accession>A0A9D3VFL7</accession>
<evidence type="ECO:0000313" key="1">
    <source>
        <dbReference type="EMBL" id="KAH1082083.1"/>
    </source>
</evidence>
<dbReference type="AlphaFoldDB" id="A0A9D3VFL7"/>
<comment type="caution">
    <text evidence="1">The sequence shown here is derived from an EMBL/GenBank/DDBJ whole genome shotgun (WGS) entry which is preliminary data.</text>
</comment>
<sequence length="165" mass="19052">MEMVDGILSITFFHRVHKFIERKMLKTLIVKLLSRRIGFHALLNKTNILWKLMNPIQLMDLENDFNLVHFNNEEDYNQVQVGGSCVVYGCAHMNSSSSGVGNSSAFVVDEKSELQKRVDKEDFGPWMLVECWQKERPEQQGDNERRSISDSRSITLCYFGEKSGD</sequence>
<evidence type="ECO:0000313" key="2">
    <source>
        <dbReference type="Proteomes" id="UP000828251"/>
    </source>
</evidence>
<reference evidence="1 2" key="1">
    <citation type="journal article" date="2021" name="Plant Biotechnol. J.">
        <title>Multi-omics assisted identification of the key and species-specific regulatory components of drought-tolerant mechanisms in Gossypium stocksii.</title>
        <authorList>
            <person name="Yu D."/>
            <person name="Ke L."/>
            <person name="Zhang D."/>
            <person name="Wu Y."/>
            <person name="Sun Y."/>
            <person name="Mei J."/>
            <person name="Sun J."/>
            <person name="Sun Y."/>
        </authorList>
    </citation>
    <scope>NUCLEOTIDE SEQUENCE [LARGE SCALE GENOMIC DNA]</scope>
    <source>
        <strain evidence="2">cv. E1</strain>
        <tissue evidence="1">Leaf</tissue>
    </source>
</reference>
<proteinExistence type="predicted"/>
<protein>
    <submittedName>
        <fullName evidence="1">Uncharacterized protein</fullName>
    </submittedName>
</protein>
<name>A0A9D3VFL7_9ROSI</name>
<keyword evidence="2" id="KW-1185">Reference proteome</keyword>
<dbReference type="Proteomes" id="UP000828251">
    <property type="component" value="Unassembled WGS sequence"/>
</dbReference>
<organism evidence="1 2">
    <name type="scientific">Gossypium stocksii</name>
    <dbReference type="NCBI Taxonomy" id="47602"/>
    <lineage>
        <taxon>Eukaryota</taxon>
        <taxon>Viridiplantae</taxon>
        <taxon>Streptophyta</taxon>
        <taxon>Embryophyta</taxon>
        <taxon>Tracheophyta</taxon>
        <taxon>Spermatophyta</taxon>
        <taxon>Magnoliopsida</taxon>
        <taxon>eudicotyledons</taxon>
        <taxon>Gunneridae</taxon>
        <taxon>Pentapetalae</taxon>
        <taxon>rosids</taxon>
        <taxon>malvids</taxon>
        <taxon>Malvales</taxon>
        <taxon>Malvaceae</taxon>
        <taxon>Malvoideae</taxon>
        <taxon>Gossypium</taxon>
    </lineage>
</organism>
<dbReference type="EMBL" id="JAIQCV010000007">
    <property type="protein sequence ID" value="KAH1082083.1"/>
    <property type="molecule type" value="Genomic_DNA"/>
</dbReference>